<protein>
    <submittedName>
        <fullName evidence="5">Fibronectin type III domain-containing protein</fullName>
    </submittedName>
</protein>
<proteinExistence type="predicted"/>
<keyword evidence="2" id="KW-0119">Carbohydrate metabolism</keyword>
<name>A0ABT8FRD8_9MICO</name>
<dbReference type="InterPro" id="IPR003961">
    <property type="entry name" value="FN3_dom"/>
</dbReference>
<evidence type="ECO:0000259" key="4">
    <source>
        <dbReference type="PROSITE" id="PS50853"/>
    </source>
</evidence>
<keyword evidence="1" id="KW-0326">Glycosidase</keyword>
<evidence type="ECO:0000256" key="1">
    <source>
        <dbReference type="ARBA" id="ARBA00023295"/>
    </source>
</evidence>
<accession>A0ABT8FRD8</accession>
<keyword evidence="1" id="KW-0378">Hydrolase</keyword>
<evidence type="ECO:0000313" key="6">
    <source>
        <dbReference type="Proteomes" id="UP001172731"/>
    </source>
</evidence>
<dbReference type="PROSITE" id="PS50853">
    <property type="entry name" value="FN3"/>
    <property type="match status" value="1"/>
</dbReference>
<organism evidence="5 6">
    <name type="scientific">Microbacterium aurantiacum</name>
    <dbReference type="NCBI Taxonomy" id="162393"/>
    <lineage>
        <taxon>Bacteria</taxon>
        <taxon>Bacillati</taxon>
        <taxon>Actinomycetota</taxon>
        <taxon>Actinomycetes</taxon>
        <taxon>Micrococcales</taxon>
        <taxon>Microbacteriaceae</taxon>
        <taxon>Microbacterium</taxon>
    </lineage>
</organism>
<feature type="domain" description="Fibronectin type-III" evidence="4">
    <location>
        <begin position="135"/>
        <end position="237"/>
    </location>
</feature>
<dbReference type="Gene3D" id="2.60.40.10">
    <property type="entry name" value="Immunoglobulins"/>
    <property type="match status" value="1"/>
</dbReference>
<dbReference type="SUPFAM" id="SSF49265">
    <property type="entry name" value="Fibronectin type III"/>
    <property type="match status" value="1"/>
</dbReference>
<dbReference type="CDD" id="cd00063">
    <property type="entry name" value="FN3"/>
    <property type="match status" value="1"/>
</dbReference>
<dbReference type="SMART" id="SM00060">
    <property type="entry name" value="FN3"/>
    <property type="match status" value="1"/>
</dbReference>
<reference evidence="5" key="1">
    <citation type="submission" date="2021-06" db="EMBL/GenBank/DDBJ databases">
        <title>Genome-based taxonomic framework of Microbacterium strains isolated from marine environment, the description of four new species and reclassification of four preexisting species.</title>
        <authorList>
            <person name="Lee S.D."/>
            <person name="Kim S.-M."/>
            <person name="Byeon Y.-S."/>
            <person name="Yang H.L."/>
            <person name="Kim I.S."/>
        </authorList>
    </citation>
    <scope>NUCLEOTIDE SEQUENCE</scope>
    <source>
        <strain evidence="5">KACC 20510</strain>
    </source>
</reference>
<dbReference type="RefSeq" id="WP_301132989.1">
    <property type="nucleotide sequence ID" value="NZ_BAAAUQ010000019.1"/>
</dbReference>
<evidence type="ECO:0000256" key="3">
    <source>
        <dbReference type="SAM" id="MobiDB-lite"/>
    </source>
</evidence>
<dbReference type="Proteomes" id="UP001172731">
    <property type="component" value="Unassembled WGS sequence"/>
</dbReference>
<comment type="caution">
    <text evidence="5">The sequence shown here is derived from an EMBL/GenBank/DDBJ whole genome shotgun (WGS) entry which is preliminary data.</text>
</comment>
<feature type="region of interest" description="Disordered" evidence="3">
    <location>
        <begin position="118"/>
        <end position="140"/>
    </location>
</feature>
<keyword evidence="2" id="KW-0624">Polysaccharide degradation</keyword>
<sequence length="275" mass="30098">MAVSEGQLNGARDYRARIDIWYSGVQDWGGNRSRFDWRVELIDAASWGSWTNATCEVWASIGGVGYYGTFTIPSNTAGQNRVVLTGSTWIGHDAQGYRPGFASDAYIKVPHSNIGEGGSGQAWVDAPRIPKPPTAPRNLRVENKTPISAGVRYDGPADWRGSTSQGYTAEWYEINGSNNPLVWRDQNSRGYTDPQGGAVAGAPQLKPGTTYHVYVYARSNVGNSPATSIALTTDAGGRVRVNGQWRNATPWIKVNGAWRRVRPYVKQAGTFRTVR</sequence>
<gene>
    <name evidence="5" type="ORF">KZC48_05665</name>
</gene>
<evidence type="ECO:0000313" key="5">
    <source>
        <dbReference type="EMBL" id="MDN4463884.1"/>
    </source>
</evidence>
<dbReference type="Pfam" id="PF00041">
    <property type="entry name" value="fn3"/>
    <property type="match status" value="1"/>
</dbReference>
<evidence type="ECO:0000256" key="2">
    <source>
        <dbReference type="ARBA" id="ARBA00023326"/>
    </source>
</evidence>
<dbReference type="InterPro" id="IPR036116">
    <property type="entry name" value="FN3_sf"/>
</dbReference>
<keyword evidence="6" id="KW-1185">Reference proteome</keyword>
<dbReference type="EMBL" id="JAHWXI010000004">
    <property type="protein sequence ID" value="MDN4463884.1"/>
    <property type="molecule type" value="Genomic_DNA"/>
</dbReference>
<dbReference type="InterPro" id="IPR013783">
    <property type="entry name" value="Ig-like_fold"/>
</dbReference>